<dbReference type="SUPFAM" id="SSF53756">
    <property type="entry name" value="UDP-Glycosyltransferase/glycogen phosphorylase"/>
    <property type="match status" value="1"/>
</dbReference>
<keyword evidence="3" id="KW-1185">Reference proteome</keyword>
<name>A0A498GY82_9EURY</name>
<feature type="domain" description="Glycosyl transferase family 1" evidence="1">
    <location>
        <begin position="240"/>
        <end position="392"/>
    </location>
</feature>
<dbReference type="GO" id="GO:0016757">
    <property type="term" value="F:glycosyltransferase activity"/>
    <property type="evidence" value="ECO:0007669"/>
    <property type="project" value="InterPro"/>
</dbReference>
<dbReference type="CDD" id="cd03801">
    <property type="entry name" value="GT4_PimA-like"/>
    <property type="match status" value="1"/>
</dbReference>
<organism evidence="2 3">
    <name type="scientific">Methanoculleus taiwanensis</name>
    <dbReference type="NCBI Taxonomy" id="1550565"/>
    <lineage>
        <taxon>Archaea</taxon>
        <taxon>Methanobacteriati</taxon>
        <taxon>Methanobacteriota</taxon>
        <taxon>Stenosarchaea group</taxon>
        <taxon>Methanomicrobia</taxon>
        <taxon>Methanomicrobiales</taxon>
        <taxon>Methanomicrobiaceae</taxon>
        <taxon>Methanoculleus</taxon>
    </lineage>
</organism>
<evidence type="ECO:0000259" key="1">
    <source>
        <dbReference type="Pfam" id="PF00534"/>
    </source>
</evidence>
<dbReference type="Gene3D" id="3.40.50.2000">
    <property type="entry name" value="Glycogen Phosphorylase B"/>
    <property type="match status" value="2"/>
</dbReference>
<sequence>MSVSPEGKRICIVTALLLTGGSDNLLLSICSRLVDAGYRITLYAAYPPPGYGRYGTLQPAFEERGIAVITSPIWIKPVLTAVGLAICAPALVAYPCMVGFRRDRVMAFYRRVYHRIIGKRVDQVYQYLLAVRIAIDHRSRPYSLVSGYHGAICRALFLIKRWLRVPVCYTEISSPLWRQKMDPDDSMGVYLNALDGIFVPSSAIGNELHYYEHLASPARVVPFIVDLPARLYSPPDRPARTFGIIARLSPEKNQDVLIRLLPELMRKVPDARLVLVGAGPTEGMLRALAAELGVSDAIEFIPRFDRIDEVIDRIDIVTLLSDVEGMPLTLLEALCYGKPILATAVGSIPDMVIDRYNGYLVDKADMTGIVEHLVEIMADKECYLAMSENSRRLYADRFEPDVVFEQLLELFEEVILQKRGRILEDRLSRGI</sequence>
<dbReference type="PANTHER" id="PTHR12526">
    <property type="entry name" value="GLYCOSYLTRANSFERASE"/>
    <property type="match status" value="1"/>
</dbReference>
<dbReference type="Proteomes" id="UP000290932">
    <property type="component" value="Unassembled WGS sequence"/>
</dbReference>
<evidence type="ECO:0000313" key="2">
    <source>
        <dbReference type="EMBL" id="RXE55085.1"/>
    </source>
</evidence>
<reference evidence="2 3" key="1">
    <citation type="journal article" date="2015" name="Int. J. Syst. Evol. Microbiol.">
        <title>Methanoculleus taiwanensis sp. nov., a methanogen isolated from deep marine sediment at the deformation front area near Taiwan.</title>
        <authorList>
            <person name="Weng C.Y."/>
            <person name="Chen S.C."/>
            <person name="Lai M.C."/>
            <person name="Wu S.Y."/>
            <person name="Lin S."/>
            <person name="Yang T.F."/>
            <person name="Chen P.C."/>
        </authorList>
    </citation>
    <scope>NUCLEOTIDE SEQUENCE [LARGE SCALE GENOMIC DNA]</scope>
    <source>
        <strain evidence="2 3">CYW4</strain>
    </source>
</reference>
<evidence type="ECO:0000313" key="3">
    <source>
        <dbReference type="Proteomes" id="UP000290932"/>
    </source>
</evidence>
<comment type="caution">
    <text evidence="2">The sequence shown here is derived from an EMBL/GenBank/DDBJ whole genome shotgun (WGS) entry which is preliminary data.</text>
</comment>
<dbReference type="EMBL" id="LHQS01000004">
    <property type="protein sequence ID" value="RXE55085.1"/>
    <property type="molecule type" value="Genomic_DNA"/>
</dbReference>
<dbReference type="InterPro" id="IPR001296">
    <property type="entry name" value="Glyco_trans_1"/>
</dbReference>
<proteinExistence type="predicted"/>
<dbReference type="AlphaFoldDB" id="A0A498GY82"/>
<dbReference type="Pfam" id="PF00534">
    <property type="entry name" value="Glycos_transf_1"/>
    <property type="match status" value="1"/>
</dbReference>
<gene>
    <name evidence="2" type="ORF">ABH15_12690</name>
</gene>
<accession>A0A498GY82</accession>
<protein>
    <recommendedName>
        <fullName evidence="1">Glycosyl transferase family 1 domain-containing protein</fullName>
    </recommendedName>
</protein>